<dbReference type="SMART" id="SM00044">
    <property type="entry name" value="CYCc"/>
    <property type="match status" value="1"/>
</dbReference>
<evidence type="ECO:0000256" key="7">
    <source>
        <dbReference type="ARBA" id="ARBA00022741"/>
    </source>
</evidence>
<gene>
    <name evidence="20" type="ORF">SNE40_007294</name>
</gene>
<comment type="subcellular location">
    <subcellularLocation>
        <location evidence="2">Cell membrane</location>
        <topology evidence="2">Single-pass type I membrane protein</topology>
    </subcellularLocation>
</comment>
<evidence type="ECO:0000256" key="1">
    <source>
        <dbReference type="ARBA" id="ARBA00001436"/>
    </source>
</evidence>
<dbReference type="PANTHER" id="PTHR11920:SF494">
    <property type="entry name" value="ATRIAL NATRIURETIC PEPTIDE RECEPTOR 2"/>
    <property type="match status" value="1"/>
</dbReference>
<evidence type="ECO:0000256" key="4">
    <source>
        <dbReference type="ARBA" id="ARBA00022475"/>
    </source>
</evidence>
<dbReference type="SUPFAM" id="SSF53822">
    <property type="entry name" value="Periplasmic binding protein-like I"/>
    <property type="match status" value="1"/>
</dbReference>
<evidence type="ECO:0000256" key="6">
    <source>
        <dbReference type="ARBA" id="ARBA00022729"/>
    </source>
</evidence>
<organism evidence="20 21">
    <name type="scientific">Patella caerulea</name>
    <name type="common">Rayed Mediterranean limpet</name>
    <dbReference type="NCBI Taxonomy" id="87958"/>
    <lineage>
        <taxon>Eukaryota</taxon>
        <taxon>Metazoa</taxon>
        <taxon>Spiralia</taxon>
        <taxon>Lophotrochozoa</taxon>
        <taxon>Mollusca</taxon>
        <taxon>Gastropoda</taxon>
        <taxon>Patellogastropoda</taxon>
        <taxon>Patelloidea</taxon>
        <taxon>Patellidae</taxon>
        <taxon>Patella</taxon>
    </lineage>
</organism>
<dbReference type="Gene3D" id="3.30.70.1230">
    <property type="entry name" value="Nucleotide cyclase"/>
    <property type="match status" value="1"/>
</dbReference>
<dbReference type="Pfam" id="PF01094">
    <property type="entry name" value="ANF_receptor"/>
    <property type="match status" value="1"/>
</dbReference>
<name>A0AAN8JTI1_PATCE</name>
<dbReference type="PANTHER" id="PTHR11920">
    <property type="entry name" value="GUANYLYL CYCLASE"/>
    <property type="match status" value="1"/>
</dbReference>
<dbReference type="GO" id="GO:0007168">
    <property type="term" value="P:receptor guanylyl cyclase signaling pathway"/>
    <property type="evidence" value="ECO:0007669"/>
    <property type="project" value="TreeGrafter"/>
</dbReference>
<keyword evidence="7" id="KW-0547">Nucleotide-binding</keyword>
<evidence type="ECO:0000256" key="11">
    <source>
        <dbReference type="ARBA" id="ARBA00023170"/>
    </source>
</evidence>
<dbReference type="PROSITE" id="PS00452">
    <property type="entry name" value="GUANYLATE_CYCLASE_1"/>
    <property type="match status" value="1"/>
</dbReference>
<dbReference type="Gene3D" id="1.10.510.10">
    <property type="entry name" value="Transferase(Phosphotransferase) domain 1"/>
    <property type="match status" value="1"/>
</dbReference>
<dbReference type="AlphaFoldDB" id="A0AAN8JTI1"/>
<dbReference type="PROSITE" id="PS50011">
    <property type="entry name" value="PROTEIN_KINASE_DOM"/>
    <property type="match status" value="1"/>
</dbReference>
<dbReference type="SUPFAM" id="SSF56112">
    <property type="entry name" value="Protein kinase-like (PK-like)"/>
    <property type="match status" value="1"/>
</dbReference>
<dbReference type="InterPro" id="IPR018297">
    <property type="entry name" value="A/G_cyclase_CS"/>
</dbReference>
<dbReference type="CDD" id="cd14042">
    <property type="entry name" value="PK_GC-A_B"/>
    <property type="match status" value="1"/>
</dbReference>
<evidence type="ECO:0000313" key="20">
    <source>
        <dbReference type="EMBL" id="KAK6184952.1"/>
    </source>
</evidence>
<evidence type="ECO:0000256" key="2">
    <source>
        <dbReference type="ARBA" id="ARBA00004251"/>
    </source>
</evidence>
<reference evidence="20 21" key="1">
    <citation type="submission" date="2024-01" db="EMBL/GenBank/DDBJ databases">
        <title>The genome of the rayed Mediterranean limpet Patella caerulea (Linnaeus, 1758).</title>
        <authorList>
            <person name="Anh-Thu Weber A."/>
            <person name="Halstead-Nussloch G."/>
        </authorList>
    </citation>
    <scope>NUCLEOTIDE SEQUENCE [LARGE SCALE GENOMIC DNA]</scope>
    <source>
        <strain evidence="20">AATW-2023a</strain>
        <tissue evidence="20">Whole specimen</tissue>
    </source>
</reference>
<keyword evidence="5 17" id="KW-0812">Transmembrane</keyword>
<dbReference type="EC" id="4.6.1.2" evidence="3 16"/>
<dbReference type="GO" id="GO:0001653">
    <property type="term" value="F:peptide receptor activity"/>
    <property type="evidence" value="ECO:0007669"/>
    <property type="project" value="TreeGrafter"/>
</dbReference>
<dbReference type="InterPro" id="IPR028082">
    <property type="entry name" value="Peripla_BP_I"/>
</dbReference>
<protein>
    <recommendedName>
        <fullName evidence="3 16">Guanylate cyclase</fullName>
        <ecNumber evidence="3 16">4.6.1.2</ecNumber>
    </recommendedName>
</protein>
<dbReference type="InterPro" id="IPR000719">
    <property type="entry name" value="Prot_kinase_dom"/>
</dbReference>
<dbReference type="GO" id="GO:0005886">
    <property type="term" value="C:plasma membrane"/>
    <property type="evidence" value="ECO:0007669"/>
    <property type="project" value="UniProtKB-SubCell"/>
</dbReference>
<comment type="catalytic activity">
    <reaction evidence="1 16">
        <text>GTP = 3',5'-cyclic GMP + diphosphate</text>
        <dbReference type="Rhea" id="RHEA:13665"/>
        <dbReference type="ChEBI" id="CHEBI:33019"/>
        <dbReference type="ChEBI" id="CHEBI:37565"/>
        <dbReference type="ChEBI" id="CHEBI:57746"/>
        <dbReference type="EC" id="4.6.1.2"/>
    </reaction>
</comment>
<evidence type="ECO:0000256" key="9">
    <source>
        <dbReference type="ARBA" id="ARBA00023134"/>
    </source>
</evidence>
<dbReference type="EMBL" id="JAZGQO010000006">
    <property type="protein sequence ID" value="KAK6184952.1"/>
    <property type="molecule type" value="Genomic_DNA"/>
</dbReference>
<dbReference type="InterPro" id="IPR050401">
    <property type="entry name" value="Cyclic_nucleotide_synthase"/>
</dbReference>
<evidence type="ECO:0000256" key="14">
    <source>
        <dbReference type="ARBA" id="ARBA00023293"/>
    </source>
</evidence>
<dbReference type="InterPro" id="IPR011009">
    <property type="entry name" value="Kinase-like_dom_sf"/>
</dbReference>
<proteinExistence type="inferred from homology"/>
<evidence type="ECO:0000256" key="13">
    <source>
        <dbReference type="ARBA" id="ARBA00023239"/>
    </source>
</evidence>
<evidence type="ECO:0000313" key="21">
    <source>
        <dbReference type="Proteomes" id="UP001347796"/>
    </source>
</evidence>
<dbReference type="SUPFAM" id="SSF55073">
    <property type="entry name" value="Nucleotide cyclase"/>
    <property type="match status" value="1"/>
</dbReference>
<dbReference type="Pfam" id="PF00211">
    <property type="entry name" value="Guanylate_cyc"/>
    <property type="match status" value="1"/>
</dbReference>
<dbReference type="InterPro" id="IPR001170">
    <property type="entry name" value="ANPR/GUC"/>
</dbReference>
<feature type="transmembrane region" description="Helical" evidence="17">
    <location>
        <begin position="228"/>
        <end position="250"/>
    </location>
</feature>
<sequence>MCTSLDSARDIMIAARKLHFDNGEYVFINVDLFSSKEQSERPWFRVNDTDERNEEARMAFETLMTVRQREPHSMEYQKFSREVKHRASQIYPEFSYGNDEVNSFVGIFHDAVVIYATVLNESIRAGNTRHNNIKLAQSLWNRTFPGLSGTVYIDENGDRLIDYSLLDMNPETGKFEVVANYIGREKRYEAVPGKVIHWPGGNGGPPKDTPICGFDKALCPQEATMPEYIIVMIVLGSLLIMVLVAILFIYRHMRMEAELMKMNWRVKWDDLVFHTKTLDRQDSHYFTQRKSSLISCVSNETLPVHEKSGKKKQLFTKTAFYKCLLIAVKPLNKTNIHINKTLLIEVKRIKDLQNDHIVRFIGACIDPPHCCILTEYCPKGSLQDVLENEKISLDWMFRYSIMQDIVRGMIYLHNSDIRCHGNLKSTNCVVDSRFVVKITDFGLRHLREDSSCEHHENSYSYYRQKLWTAPEILRVSGKQFSGTQKGDVYSFGIISQEIVYRGGVFYRQDMQLAPEDVYHKVKNGMKPYFRPTLEDFDCPCDELAGVIRRCWSEDPTERPDFQSLKNIIRKLNREGDKGNILDNLLSRMEQYANNLEALVAERTADYLEEKKKTENLLYLMLPKSVAGQLIRGEPVVAETFEQVTIYFSDICGFTALSAESTPMQIVNLLNDLYTTFDSTIENFDVYKVETIGDAYMVVSGLPDRNGNLHAREISRMSLALLDAVLSFRIKHRPDLQLKLRIGLHTGPVVTGVVGLKMPRYCLFGDTVNTASRMESNGLPLKIHVSSTTKSILDTFGTFDLKLRGEVDMKGKGFQITYWLLGERDPDK</sequence>
<keyword evidence="6" id="KW-0732">Signal</keyword>
<evidence type="ECO:0000256" key="16">
    <source>
        <dbReference type="RuleBase" id="RU003431"/>
    </source>
</evidence>
<dbReference type="GO" id="GO:0035556">
    <property type="term" value="P:intracellular signal transduction"/>
    <property type="evidence" value="ECO:0007669"/>
    <property type="project" value="InterPro"/>
</dbReference>
<keyword evidence="10 17" id="KW-0472">Membrane</keyword>
<keyword evidence="14 16" id="KW-0141">cGMP biosynthesis</keyword>
<dbReference type="GO" id="GO:0004383">
    <property type="term" value="F:guanylate cyclase activity"/>
    <property type="evidence" value="ECO:0007669"/>
    <property type="project" value="UniProtKB-EC"/>
</dbReference>
<evidence type="ECO:0000259" key="19">
    <source>
        <dbReference type="PROSITE" id="PS50125"/>
    </source>
</evidence>
<keyword evidence="9" id="KW-0342">GTP-binding</keyword>
<dbReference type="InterPro" id="IPR001054">
    <property type="entry name" value="A/G_cyclase"/>
</dbReference>
<dbReference type="FunFam" id="3.30.70.1230:FF:000004">
    <property type="entry name" value="Guanylate cyclase"/>
    <property type="match status" value="1"/>
</dbReference>
<feature type="domain" description="Guanylate cyclase" evidence="19">
    <location>
        <begin position="644"/>
        <end position="774"/>
    </location>
</feature>
<dbReference type="FunFam" id="3.40.50.2300:FF:000371">
    <property type="entry name" value="Guanylate cyclase"/>
    <property type="match status" value="1"/>
</dbReference>
<dbReference type="GO" id="GO:0004672">
    <property type="term" value="F:protein kinase activity"/>
    <property type="evidence" value="ECO:0007669"/>
    <property type="project" value="InterPro"/>
</dbReference>
<keyword evidence="4" id="KW-1003">Cell membrane</keyword>
<dbReference type="Pfam" id="PF07714">
    <property type="entry name" value="PK_Tyr_Ser-Thr"/>
    <property type="match status" value="1"/>
</dbReference>
<dbReference type="FunFam" id="1.10.510.10:FF:000420">
    <property type="entry name" value="Guanylate cyclase"/>
    <property type="match status" value="1"/>
</dbReference>
<dbReference type="PROSITE" id="PS50125">
    <property type="entry name" value="GUANYLATE_CYCLASE_2"/>
    <property type="match status" value="1"/>
</dbReference>
<keyword evidence="12" id="KW-0325">Glycoprotein</keyword>
<dbReference type="InterPro" id="IPR001245">
    <property type="entry name" value="Ser-Thr/Tyr_kinase_cat_dom"/>
</dbReference>
<evidence type="ECO:0000256" key="12">
    <source>
        <dbReference type="ARBA" id="ARBA00023180"/>
    </source>
</evidence>
<evidence type="ECO:0000256" key="3">
    <source>
        <dbReference type="ARBA" id="ARBA00012202"/>
    </source>
</evidence>
<comment type="caution">
    <text evidence="20">The sequence shown here is derived from an EMBL/GenBank/DDBJ whole genome shotgun (WGS) entry which is preliminary data.</text>
</comment>
<dbReference type="Proteomes" id="UP001347796">
    <property type="component" value="Unassembled WGS sequence"/>
</dbReference>
<dbReference type="Gene3D" id="3.40.50.2300">
    <property type="match status" value="2"/>
</dbReference>
<feature type="domain" description="Protein kinase" evidence="18">
    <location>
        <begin position="302"/>
        <end position="571"/>
    </location>
</feature>
<keyword evidence="13 15" id="KW-0456">Lyase</keyword>
<evidence type="ECO:0000256" key="15">
    <source>
        <dbReference type="RuleBase" id="RU000405"/>
    </source>
</evidence>
<dbReference type="InterPro" id="IPR001828">
    <property type="entry name" value="ANF_lig-bd_rcpt"/>
</dbReference>
<evidence type="ECO:0000256" key="17">
    <source>
        <dbReference type="SAM" id="Phobius"/>
    </source>
</evidence>
<keyword evidence="8 17" id="KW-1133">Transmembrane helix</keyword>
<dbReference type="InterPro" id="IPR029787">
    <property type="entry name" value="Nucleotide_cyclase"/>
</dbReference>
<dbReference type="GO" id="GO:0005525">
    <property type="term" value="F:GTP binding"/>
    <property type="evidence" value="ECO:0007669"/>
    <property type="project" value="UniProtKB-KW"/>
</dbReference>
<dbReference type="GO" id="GO:0005524">
    <property type="term" value="F:ATP binding"/>
    <property type="evidence" value="ECO:0007669"/>
    <property type="project" value="InterPro"/>
</dbReference>
<evidence type="ECO:0000256" key="10">
    <source>
        <dbReference type="ARBA" id="ARBA00023136"/>
    </source>
</evidence>
<dbReference type="GO" id="GO:0004016">
    <property type="term" value="F:adenylate cyclase activity"/>
    <property type="evidence" value="ECO:0007669"/>
    <property type="project" value="TreeGrafter"/>
</dbReference>
<dbReference type="PRINTS" id="PR00255">
    <property type="entry name" value="NATPEPTIDER"/>
</dbReference>
<comment type="similarity">
    <text evidence="15">Belongs to the adenylyl cyclase class-4/guanylyl cyclase family.</text>
</comment>
<evidence type="ECO:0000256" key="5">
    <source>
        <dbReference type="ARBA" id="ARBA00022692"/>
    </source>
</evidence>
<evidence type="ECO:0000256" key="8">
    <source>
        <dbReference type="ARBA" id="ARBA00022989"/>
    </source>
</evidence>
<dbReference type="CDD" id="cd07302">
    <property type="entry name" value="CHD"/>
    <property type="match status" value="1"/>
</dbReference>
<accession>A0AAN8JTI1</accession>
<evidence type="ECO:0000259" key="18">
    <source>
        <dbReference type="PROSITE" id="PS50011"/>
    </source>
</evidence>
<keyword evidence="11" id="KW-0675">Receptor</keyword>
<keyword evidence="21" id="KW-1185">Reference proteome</keyword>